<evidence type="ECO:0000313" key="8">
    <source>
        <dbReference type="EMBL" id="ADU65969.1"/>
    </source>
</evidence>
<dbReference type="Pfam" id="PF00015">
    <property type="entry name" value="MCPsignal"/>
    <property type="match status" value="1"/>
</dbReference>
<feature type="domain" description="Methyl-accepting transducer" evidence="6">
    <location>
        <begin position="377"/>
        <end position="613"/>
    </location>
</feature>
<dbReference type="STRING" id="653733.Selin_1234"/>
<dbReference type="CDD" id="cd06225">
    <property type="entry name" value="HAMP"/>
    <property type="match status" value="1"/>
</dbReference>
<dbReference type="SUPFAM" id="SSF103190">
    <property type="entry name" value="Sensory domain-like"/>
    <property type="match status" value="1"/>
</dbReference>
<evidence type="ECO:0000256" key="1">
    <source>
        <dbReference type="ARBA" id="ARBA00004370"/>
    </source>
</evidence>
<evidence type="ECO:0000259" key="7">
    <source>
        <dbReference type="PROSITE" id="PS50885"/>
    </source>
</evidence>
<evidence type="ECO:0000313" key="9">
    <source>
        <dbReference type="Proteomes" id="UP000002572"/>
    </source>
</evidence>
<evidence type="ECO:0000259" key="6">
    <source>
        <dbReference type="PROSITE" id="PS50111"/>
    </source>
</evidence>
<gene>
    <name evidence="8" type="ordered locus">Selin_1234</name>
</gene>
<dbReference type="KEGG" id="din:Selin_1234"/>
<dbReference type="eggNOG" id="COG0840">
    <property type="taxonomic scope" value="Bacteria"/>
</dbReference>
<dbReference type="GO" id="GO:0007165">
    <property type="term" value="P:signal transduction"/>
    <property type="evidence" value="ECO:0007669"/>
    <property type="project" value="UniProtKB-KW"/>
</dbReference>
<evidence type="ECO:0000256" key="3">
    <source>
        <dbReference type="ARBA" id="ARBA00029447"/>
    </source>
</evidence>
<dbReference type="GO" id="GO:0016020">
    <property type="term" value="C:membrane"/>
    <property type="evidence" value="ECO:0007669"/>
    <property type="project" value="UniProtKB-SubCell"/>
</dbReference>
<evidence type="ECO:0000256" key="2">
    <source>
        <dbReference type="ARBA" id="ARBA00023224"/>
    </source>
</evidence>
<comment type="subcellular location">
    <subcellularLocation>
        <location evidence="1">Membrane</location>
    </subcellularLocation>
</comment>
<keyword evidence="5" id="KW-1133">Transmembrane helix</keyword>
<accession>E6W4Z3</accession>
<evidence type="ECO:0000256" key="4">
    <source>
        <dbReference type="PROSITE-ProRule" id="PRU00284"/>
    </source>
</evidence>
<keyword evidence="9" id="KW-1185">Reference proteome</keyword>
<dbReference type="InterPro" id="IPR004089">
    <property type="entry name" value="MCPsignal_dom"/>
</dbReference>
<keyword evidence="5" id="KW-0812">Transmembrane</keyword>
<dbReference type="EMBL" id="CP002432">
    <property type="protein sequence ID" value="ADU65969.1"/>
    <property type="molecule type" value="Genomic_DNA"/>
</dbReference>
<keyword evidence="5" id="KW-0472">Membrane</keyword>
<dbReference type="PROSITE" id="PS50885">
    <property type="entry name" value="HAMP"/>
    <property type="match status" value="1"/>
</dbReference>
<dbReference type="AlphaFoldDB" id="E6W4Z3"/>
<dbReference type="Pfam" id="PF00672">
    <property type="entry name" value="HAMP"/>
    <property type="match status" value="1"/>
</dbReference>
<dbReference type="SMART" id="SM00283">
    <property type="entry name" value="MA"/>
    <property type="match status" value="1"/>
</dbReference>
<dbReference type="SMART" id="SM00304">
    <property type="entry name" value="HAMP"/>
    <property type="match status" value="1"/>
</dbReference>
<dbReference type="CDD" id="cd11386">
    <property type="entry name" value="MCP_signal"/>
    <property type="match status" value="1"/>
</dbReference>
<dbReference type="Gene3D" id="1.10.287.950">
    <property type="entry name" value="Methyl-accepting chemotaxis protein"/>
    <property type="match status" value="1"/>
</dbReference>
<sequence>MISWSLGQKILGSILIIGLVIFGGTFWYLERLGNDVERAVLAERGDFLHEMLHEQLVTKNDVGLTTALTIASNDRIIESLVSGNRELSISTLAAISESLRNQSNYQNVRVHIHTADLRSFLRSWNPASHGDDLSGFRQTLHEVKRTGKALVAFEVGRAGMTHRSIVPIFDGQTYVGSLEVIQGMNSVVQAMAQKNRHLILMMNADQLSVATEMAGNRRSGNLVLAQNQIHDQFFQDFERISSSALFGHSHQSGRQFFFTHQPVLDFQAQQVGVFIIGESLESVMAAVDASRGIVRVSQGITGALVILFMVTLGILLHRLIIRKIKVLCGLVEDIASGDGDLTQRIQVTSRDELGLLSGHFNLFVDKIHDIVFDVKSSAYSVASGNSELSATTEQLSSTFNEQSAQIASVASALEEMDATALEVKNNVELSQEKSRNAMEKTNEGREMVAKAVSAIQAVQRQSDALAEDVQNLGSLTAEITQVLAVINDISEQTNLLALNAAIEAARAGDAGRGFAVVADEVRKLAEKTQESILDIEQIINAVKSQASSISDGMGATENRVREGSVAMERTNETFNHIVNSVEEIVESNDAIASAVEQQYQAIRDISSNVQMIASGVEESSSVVVEVARTVNDLQAQAESLQLLTDRFTIHENQVSTHLLNPA</sequence>
<dbReference type="InterPro" id="IPR029150">
    <property type="entry name" value="dCache_3"/>
</dbReference>
<reference evidence="8 9" key="1">
    <citation type="submission" date="2010-12" db="EMBL/GenBank/DDBJ databases">
        <title>Complete sequence of Desulfurispirillum indicum S5.</title>
        <authorList>
            <consortium name="US DOE Joint Genome Institute"/>
            <person name="Lucas S."/>
            <person name="Copeland A."/>
            <person name="Lapidus A."/>
            <person name="Cheng J.-F."/>
            <person name="Goodwin L."/>
            <person name="Pitluck S."/>
            <person name="Chertkov O."/>
            <person name="Held B."/>
            <person name="Detter J.C."/>
            <person name="Han C."/>
            <person name="Tapia R."/>
            <person name="Land M."/>
            <person name="Hauser L."/>
            <person name="Kyrpides N."/>
            <person name="Ivanova N."/>
            <person name="Mikhailova N."/>
            <person name="Haggblom M."/>
            <person name="Rauschenbach I."/>
            <person name="Bini E."/>
            <person name="Woyke T."/>
        </authorList>
    </citation>
    <scope>NUCLEOTIDE SEQUENCE [LARGE SCALE GENOMIC DNA]</scope>
    <source>
        <strain evidence="9">ATCC BAA-1389 / DSM 22839 / S5</strain>
    </source>
</reference>
<dbReference type="FunFam" id="1.10.287.950:FF:000001">
    <property type="entry name" value="Methyl-accepting chemotaxis sensory transducer"/>
    <property type="match status" value="1"/>
</dbReference>
<dbReference type="HOGENOM" id="CLU_000445_107_19_0"/>
<dbReference type="InterPro" id="IPR029151">
    <property type="entry name" value="Sensor-like_sf"/>
</dbReference>
<protein>
    <submittedName>
        <fullName evidence="8">Chemotaxis sensory transducer</fullName>
    </submittedName>
</protein>
<organism evidence="8 9">
    <name type="scientific">Desulfurispirillum indicum (strain ATCC BAA-1389 / DSM 22839 / S5)</name>
    <dbReference type="NCBI Taxonomy" id="653733"/>
    <lineage>
        <taxon>Bacteria</taxon>
        <taxon>Pseudomonadati</taxon>
        <taxon>Chrysiogenota</taxon>
        <taxon>Chrysiogenia</taxon>
        <taxon>Chrysiogenales</taxon>
        <taxon>Chrysiogenaceae</taxon>
        <taxon>Desulfurispirillum</taxon>
    </lineage>
</organism>
<dbReference type="InParanoid" id="E6W4Z3"/>
<dbReference type="GO" id="GO:0006935">
    <property type="term" value="P:chemotaxis"/>
    <property type="evidence" value="ECO:0007669"/>
    <property type="project" value="UniProtKB-ARBA"/>
</dbReference>
<dbReference type="Proteomes" id="UP000002572">
    <property type="component" value="Chromosome"/>
</dbReference>
<proteinExistence type="inferred from homology"/>
<dbReference type="PANTHER" id="PTHR32089">
    <property type="entry name" value="METHYL-ACCEPTING CHEMOTAXIS PROTEIN MCPB"/>
    <property type="match status" value="1"/>
</dbReference>
<evidence type="ECO:0000256" key="5">
    <source>
        <dbReference type="SAM" id="Phobius"/>
    </source>
</evidence>
<dbReference type="SUPFAM" id="SSF58104">
    <property type="entry name" value="Methyl-accepting chemotaxis protein (MCP) signaling domain"/>
    <property type="match status" value="1"/>
</dbReference>
<dbReference type="Gene3D" id="3.30.450.20">
    <property type="entry name" value="PAS domain"/>
    <property type="match status" value="1"/>
</dbReference>
<keyword evidence="2 4" id="KW-0807">Transducer</keyword>
<dbReference type="FunCoup" id="E6W4Z3">
    <property type="interactions" value="147"/>
</dbReference>
<dbReference type="Pfam" id="PF14827">
    <property type="entry name" value="dCache_3"/>
    <property type="match status" value="1"/>
</dbReference>
<dbReference type="PROSITE" id="PS50111">
    <property type="entry name" value="CHEMOTAXIS_TRANSDUC_2"/>
    <property type="match status" value="1"/>
</dbReference>
<name>E6W4Z3_DESIS</name>
<dbReference type="InterPro" id="IPR003660">
    <property type="entry name" value="HAMP_dom"/>
</dbReference>
<dbReference type="PANTHER" id="PTHR32089:SF112">
    <property type="entry name" value="LYSOZYME-LIKE PROTEIN-RELATED"/>
    <property type="match status" value="1"/>
</dbReference>
<feature type="transmembrane region" description="Helical" evidence="5">
    <location>
        <begin position="6"/>
        <end position="29"/>
    </location>
</feature>
<feature type="domain" description="HAMP" evidence="7">
    <location>
        <begin position="318"/>
        <end position="372"/>
    </location>
</feature>
<comment type="similarity">
    <text evidence="3">Belongs to the methyl-accepting chemotaxis (MCP) protein family.</text>
</comment>
<dbReference type="RefSeq" id="WP_013505850.1">
    <property type="nucleotide sequence ID" value="NC_014836.1"/>
</dbReference>
<feature type="transmembrane region" description="Helical" evidence="5">
    <location>
        <begin position="300"/>
        <end position="320"/>
    </location>
</feature>